<sequence length="66" mass="7607">MDVEWVSLELEAGKAITIDKRVDKTISLINLGTRKITITYSRNSYRGEPYKRVVLISNLVSYEYPV</sequence>
<dbReference type="HOGENOM" id="CLU_2820943_0_0_2"/>
<organism evidence="1 2">
    <name type="scientific">Methanobacterium paludis (strain DSM 25820 / JCM 18151 / SWAN1)</name>
    <dbReference type="NCBI Taxonomy" id="868131"/>
    <lineage>
        <taxon>Archaea</taxon>
        <taxon>Methanobacteriati</taxon>
        <taxon>Methanobacteriota</taxon>
        <taxon>Methanomada group</taxon>
        <taxon>Methanobacteria</taxon>
        <taxon>Methanobacteriales</taxon>
        <taxon>Methanobacteriaceae</taxon>
        <taxon>Methanobacterium</taxon>
    </lineage>
</organism>
<name>F6D6Q0_METPW</name>
<dbReference type="eggNOG" id="arCOG10464">
    <property type="taxonomic scope" value="Archaea"/>
</dbReference>
<dbReference type="RefSeq" id="WP_013825834.1">
    <property type="nucleotide sequence ID" value="NC_015574.1"/>
</dbReference>
<accession>F6D6Q0</accession>
<gene>
    <name evidence="1" type="ordered locus">MSWAN_1316</name>
</gene>
<proteinExistence type="predicted"/>
<keyword evidence="2" id="KW-1185">Reference proteome</keyword>
<evidence type="ECO:0000313" key="2">
    <source>
        <dbReference type="Proteomes" id="UP000009231"/>
    </source>
</evidence>
<reference evidence="1 2" key="1">
    <citation type="journal article" date="2014" name="Int. J. Syst. Evol. Microbiol.">
        <title>Methanobacterium paludis sp. nov. and a novel strain of Methanobacterium lacus isolated from northern peatlands.</title>
        <authorList>
            <person name="Cadillo-Quiroz H."/>
            <person name="Brauer S.L."/>
            <person name="Goodson N."/>
            <person name="Yavitt J.B."/>
            <person name="Zinder S.H."/>
        </authorList>
    </citation>
    <scope>NUCLEOTIDE SEQUENCE [LARGE SCALE GENOMIC DNA]</scope>
    <source>
        <strain evidence="2">DSM 25820 / JCM 18151 / SWAN1</strain>
    </source>
</reference>
<dbReference type="KEGG" id="mew:MSWAN_1316"/>
<dbReference type="EMBL" id="CP002772">
    <property type="protein sequence ID" value="AEG18333.1"/>
    <property type="molecule type" value="Genomic_DNA"/>
</dbReference>
<dbReference type="Proteomes" id="UP000009231">
    <property type="component" value="Chromosome"/>
</dbReference>
<dbReference type="GeneID" id="10668821"/>
<protein>
    <submittedName>
        <fullName evidence="1">Uncharacterized protein</fullName>
    </submittedName>
</protein>
<dbReference type="AlphaFoldDB" id="F6D6Q0"/>
<evidence type="ECO:0000313" key="1">
    <source>
        <dbReference type="EMBL" id="AEG18333.1"/>
    </source>
</evidence>
<dbReference type="OrthoDB" id="80482at2157"/>